<sequence>MSRNKKRKGKKTNILLGFICIILVGVLGTILVMSYNTEQEEAKRLTELAGNQQSGIEDYEAVKEHAAQLEKASSEDENTEDADNSETKKSKKKEDTAGEEDAEDPAQAEDTAEAEAPRTISGVVCWGDDLINGEESNTYSYMAVLQKLLTDNGYNLTVINKTLQGGGTLSMMKMAGVSDETLQGYIAKHQQAANGAQLNVTETGIRDLTEEQTTRNDMDCVPVIFMGYYGGWNHDPAELAEQQEQILNTFQNKDQFIVVGTRPMDGSVTSEALDQVLSEKWGEHYISLANVTQQLSATYEAQQAMAEAVFQKLQELGYISQS</sequence>
<dbReference type="RefSeq" id="WP_055152451.1">
    <property type="nucleotide sequence ID" value="NZ_CZAW01000033.1"/>
</dbReference>
<accession>A0A174R851</accession>
<feature type="transmembrane region" description="Helical" evidence="2">
    <location>
        <begin position="12"/>
        <end position="35"/>
    </location>
</feature>
<evidence type="ECO:0000313" key="3">
    <source>
        <dbReference type="EMBL" id="CUP79388.1"/>
    </source>
</evidence>
<keyword evidence="2" id="KW-0812">Transmembrane</keyword>
<feature type="compositionally biased region" description="Basic and acidic residues" evidence="1">
    <location>
        <begin position="85"/>
        <end position="96"/>
    </location>
</feature>
<evidence type="ECO:0000313" key="4">
    <source>
        <dbReference type="Proteomes" id="UP000095712"/>
    </source>
</evidence>
<protein>
    <submittedName>
        <fullName evidence="3">Protein of uncharacterized function (DUF1510)</fullName>
    </submittedName>
</protein>
<reference evidence="3 4" key="1">
    <citation type="submission" date="2015-09" db="EMBL/GenBank/DDBJ databases">
        <authorList>
            <consortium name="Pathogen Informatics"/>
        </authorList>
    </citation>
    <scope>NUCLEOTIDE SEQUENCE [LARGE SCALE GENOMIC DNA]</scope>
    <source>
        <strain evidence="3 4">2789STDY5834911</strain>
    </source>
</reference>
<name>A0A174R851_9FIRM</name>
<keyword evidence="2" id="KW-1133">Transmembrane helix</keyword>
<feature type="region of interest" description="Disordered" evidence="1">
    <location>
        <begin position="64"/>
        <end position="116"/>
    </location>
</feature>
<feature type="compositionally biased region" description="Acidic residues" evidence="1">
    <location>
        <begin position="97"/>
        <end position="113"/>
    </location>
</feature>
<dbReference type="SUPFAM" id="SSF52266">
    <property type="entry name" value="SGNH hydrolase"/>
    <property type="match status" value="1"/>
</dbReference>
<dbReference type="EMBL" id="CZAW01000033">
    <property type="protein sequence ID" value="CUP79388.1"/>
    <property type="molecule type" value="Genomic_DNA"/>
</dbReference>
<feature type="compositionally biased region" description="Acidic residues" evidence="1">
    <location>
        <begin position="75"/>
        <end position="84"/>
    </location>
</feature>
<evidence type="ECO:0000256" key="2">
    <source>
        <dbReference type="SAM" id="Phobius"/>
    </source>
</evidence>
<feature type="compositionally biased region" description="Basic and acidic residues" evidence="1">
    <location>
        <begin position="64"/>
        <end position="74"/>
    </location>
</feature>
<gene>
    <name evidence="3" type="ORF">ERS852523_02830</name>
</gene>
<dbReference type="AlphaFoldDB" id="A0A174R851"/>
<proteinExistence type="predicted"/>
<organism evidence="3 4">
    <name type="scientific">Blautia wexlerae</name>
    <dbReference type="NCBI Taxonomy" id="418240"/>
    <lineage>
        <taxon>Bacteria</taxon>
        <taxon>Bacillati</taxon>
        <taxon>Bacillota</taxon>
        <taxon>Clostridia</taxon>
        <taxon>Lachnospirales</taxon>
        <taxon>Lachnospiraceae</taxon>
        <taxon>Blautia</taxon>
    </lineage>
</organism>
<keyword evidence="2" id="KW-0472">Membrane</keyword>
<evidence type="ECO:0000256" key="1">
    <source>
        <dbReference type="SAM" id="MobiDB-lite"/>
    </source>
</evidence>
<dbReference type="Proteomes" id="UP000095712">
    <property type="component" value="Unassembled WGS sequence"/>
</dbReference>